<proteinExistence type="predicted"/>
<dbReference type="AlphaFoldDB" id="A0A0A8YNQ5"/>
<sequence>MEKKVLVWLTSGTRPKVVVSRYQGQVLEVVVLCYKGTNSCSAVSRTSQENIVCHMASTTQHVEVSSVKNTMFAA</sequence>
<reference evidence="1" key="1">
    <citation type="submission" date="2014-09" db="EMBL/GenBank/DDBJ databases">
        <authorList>
            <person name="Magalhaes I.L.F."/>
            <person name="Oliveira U."/>
            <person name="Santos F.R."/>
            <person name="Vidigal T.H.D.A."/>
            <person name="Brescovit A.D."/>
            <person name="Santos A.J."/>
        </authorList>
    </citation>
    <scope>NUCLEOTIDE SEQUENCE</scope>
    <source>
        <tissue evidence="1">Shoot tissue taken approximately 20 cm above the soil surface</tissue>
    </source>
</reference>
<evidence type="ECO:0000313" key="1">
    <source>
        <dbReference type="EMBL" id="JAD28409.1"/>
    </source>
</evidence>
<reference evidence="1" key="2">
    <citation type="journal article" date="2015" name="Data Brief">
        <title>Shoot transcriptome of the giant reed, Arundo donax.</title>
        <authorList>
            <person name="Barrero R.A."/>
            <person name="Guerrero F.D."/>
            <person name="Moolhuijzen P."/>
            <person name="Goolsby J.A."/>
            <person name="Tidwell J."/>
            <person name="Bellgard S.E."/>
            <person name="Bellgard M.I."/>
        </authorList>
    </citation>
    <scope>NUCLEOTIDE SEQUENCE</scope>
    <source>
        <tissue evidence="1">Shoot tissue taken approximately 20 cm above the soil surface</tissue>
    </source>
</reference>
<organism evidence="1">
    <name type="scientific">Arundo donax</name>
    <name type="common">Giant reed</name>
    <name type="synonym">Donax arundinaceus</name>
    <dbReference type="NCBI Taxonomy" id="35708"/>
    <lineage>
        <taxon>Eukaryota</taxon>
        <taxon>Viridiplantae</taxon>
        <taxon>Streptophyta</taxon>
        <taxon>Embryophyta</taxon>
        <taxon>Tracheophyta</taxon>
        <taxon>Spermatophyta</taxon>
        <taxon>Magnoliopsida</taxon>
        <taxon>Liliopsida</taxon>
        <taxon>Poales</taxon>
        <taxon>Poaceae</taxon>
        <taxon>PACMAD clade</taxon>
        <taxon>Arundinoideae</taxon>
        <taxon>Arundineae</taxon>
        <taxon>Arundo</taxon>
    </lineage>
</organism>
<dbReference type="EMBL" id="GBRH01269486">
    <property type="protein sequence ID" value="JAD28409.1"/>
    <property type="molecule type" value="Transcribed_RNA"/>
</dbReference>
<protein>
    <submittedName>
        <fullName evidence="1">Uncharacterized protein</fullName>
    </submittedName>
</protein>
<name>A0A0A8YNQ5_ARUDO</name>
<accession>A0A0A8YNQ5</accession>